<protein>
    <submittedName>
        <fullName evidence="1">Uncharacterized protein</fullName>
    </submittedName>
</protein>
<keyword evidence="2" id="KW-1185">Reference proteome</keyword>
<dbReference type="AlphaFoldDB" id="A0A4C1TB35"/>
<reference evidence="1 2" key="1">
    <citation type="journal article" date="2019" name="Commun. Biol.">
        <title>The bagworm genome reveals a unique fibroin gene that provides high tensile strength.</title>
        <authorList>
            <person name="Kono N."/>
            <person name="Nakamura H."/>
            <person name="Ohtoshi R."/>
            <person name="Tomita M."/>
            <person name="Numata K."/>
            <person name="Arakawa K."/>
        </authorList>
    </citation>
    <scope>NUCLEOTIDE SEQUENCE [LARGE SCALE GENOMIC DNA]</scope>
</reference>
<accession>A0A4C1TB35</accession>
<name>A0A4C1TB35_EUMVA</name>
<evidence type="ECO:0000313" key="1">
    <source>
        <dbReference type="EMBL" id="GBP11719.1"/>
    </source>
</evidence>
<dbReference type="Proteomes" id="UP000299102">
    <property type="component" value="Unassembled WGS sequence"/>
</dbReference>
<proteinExistence type="predicted"/>
<sequence>MSNRSVYAPLILRQALEPVYRSTKIQKTFWLVAKLFCNVSQRKNLVRTPHLSLEFRLYIPNLIFSLIHNSFDNDIRIQFANDAEDAYRAVICANLLLWAHSSRKQAAGLTDLPAPTAANPRQYFQDFPQIAISSAVLAKPICAGLAKCGSDCLRIIGLSTWMGQGWKCRCLCVHGSLTHRIRYPVVSDYTKFLPDI</sequence>
<comment type="caution">
    <text evidence="1">The sequence shown here is derived from an EMBL/GenBank/DDBJ whole genome shotgun (WGS) entry which is preliminary data.</text>
</comment>
<evidence type="ECO:0000313" key="2">
    <source>
        <dbReference type="Proteomes" id="UP000299102"/>
    </source>
</evidence>
<dbReference type="EMBL" id="BGZK01000047">
    <property type="protein sequence ID" value="GBP11719.1"/>
    <property type="molecule type" value="Genomic_DNA"/>
</dbReference>
<organism evidence="1 2">
    <name type="scientific">Eumeta variegata</name>
    <name type="common">Bagworm moth</name>
    <name type="synonym">Eumeta japonica</name>
    <dbReference type="NCBI Taxonomy" id="151549"/>
    <lineage>
        <taxon>Eukaryota</taxon>
        <taxon>Metazoa</taxon>
        <taxon>Ecdysozoa</taxon>
        <taxon>Arthropoda</taxon>
        <taxon>Hexapoda</taxon>
        <taxon>Insecta</taxon>
        <taxon>Pterygota</taxon>
        <taxon>Neoptera</taxon>
        <taxon>Endopterygota</taxon>
        <taxon>Lepidoptera</taxon>
        <taxon>Glossata</taxon>
        <taxon>Ditrysia</taxon>
        <taxon>Tineoidea</taxon>
        <taxon>Psychidae</taxon>
        <taxon>Oiketicinae</taxon>
        <taxon>Eumeta</taxon>
    </lineage>
</organism>
<gene>
    <name evidence="1" type="ORF">EVAR_77830_1</name>
</gene>